<dbReference type="GO" id="GO:0005737">
    <property type="term" value="C:cytoplasm"/>
    <property type="evidence" value="ECO:0007669"/>
    <property type="project" value="TreeGrafter"/>
</dbReference>
<dbReference type="Pfam" id="PF13409">
    <property type="entry name" value="GST_N_2"/>
    <property type="match status" value="1"/>
</dbReference>
<reference evidence="6 7" key="1">
    <citation type="journal article" date="2010" name="Nature">
        <title>The Ectocarpus genome and the independent evolution of multicellularity in brown algae.</title>
        <authorList>
            <person name="Cock J.M."/>
            <person name="Sterck L."/>
            <person name="Rouze P."/>
            <person name="Scornet D."/>
            <person name="Allen A.E."/>
            <person name="Amoutzias G."/>
            <person name="Anthouard V."/>
            <person name="Artiguenave F."/>
            <person name="Aury J.M."/>
            <person name="Badger J.H."/>
            <person name="Beszteri B."/>
            <person name="Billiau K."/>
            <person name="Bonnet E."/>
            <person name="Bothwell J.H."/>
            <person name="Bowler C."/>
            <person name="Boyen C."/>
            <person name="Brownlee C."/>
            <person name="Carrano C.J."/>
            <person name="Charrier B."/>
            <person name="Cho G.Y."/>
            <person name="Coelho S.M."/>
            <person name="Collen J."/>
            <person name="Corre E."/>
            <person name="Da Silva C."/>
            <person name="Delage L."/>
            <person name="Delaroque N."/>
            <person name="Dittami S.M."/>
            <person name="Doulbeau S."/>
            <person name="Elias M."/>
            <person name="Farnham G."/>
            <person name="Gachon C.M."/>
            <person name="Gschloessl B."/>
            <person name="Heesch S."/>
            <person name="Jabbari K."/>
            <person name="Jubin C."/>
            <person name="Kawai H."/>
            <person name="Kimura K."/>
            <person name="Kloareg B."/>
            <person name="Kupper F.C."/>
            <person name="Lang D."/>
            <person name="Le Bail A."/>
            <person name="Leblanc C."/>
            <person name="Lerouge P."/>
            <person name="Lohr M."/>
            <person name="Lopez P.J."/>
            <person name="Martens C."/>
            <person name="Maumus F."/>
            <person name="Michel G."/>
            <person name="Miranda-Saavedra D."/>
            <person name="Morales J."/>
            <person name="Moreau H."/>
            <person name="Motomura T."/>
            <person name="Nagasato C."/>
            <person name="Napoli C.A."/>
            <person name="Nelson D.R."/>
            <person name="Nyvall-Collen P."/>
            <person name="Peters A.F."/>
            <person name="Pommier C."/>
            <person name="Potin P."/>
            <person name="Poulain J."/>
            <person name="Quesneville H."/>
            <person name="Read B."/>
            <person name="Rensing S.A."/>
            <person name="Ritter A."/>
            <person name="Rousvoal S."/>
            <person name="Samanta M."/>
            <person name="Samson G."/>
            <person name="Schroeder D.C."/>
            <person name="Segurens B."/>
            <person name="Strittmatter M."/>
            <person name="Tonon T."/>
            <person name="Tregear J.W."/>
            <person name="Valentin K."/>
            <person name="von Dassow P."/>
            <person name="Yamagishi T."/>
            <person name="Van de Peer Y."/>
            <person name="Wincker P."/>
        </authorList>
    </citation>
    <scope>NUCLEOTIDE SEQUENCE [LARGE SCALE GENOMIC DNA]</scope>
    <source>
        <strain evidence="7">Ec32 / CCAP1310/4</strain>
    </source>
</reference>
<proteinExistence type="predicted"/>
<dbReference type="Gene3D" id="1.20.1050.10">
    <property type="match status" value="1"/>
</dbReference>
<dbReference type="InterPro" id="IPR004045">
    <property type="entry name" value="Glutathione_S-Trfase_N"/>
</dbReference>
<name>D7FPZ8_ECTSI</name>
<evidence type="ECO:0000313" key="6">
    <source>
        <dbReference type="EMBL" id="CBJ48330.1"/>
    </source>
</evidence>
<dbReference type="InterPro" id="IPR036249">
    <property type="entry name" value="Thioredoxin-like_sf"/>
</dbReference>
<dbReference type="PROSITE" id="PS50405">
    <property type="entry name" value="GST_CTER"/>
    <property type="match status" value="1"/>
</dbReference>
<feature type="compositionally biased region" description="Polar residues" evidence="4">
    <location>
        <begin position="24"/>
        <end position="33"/>
    </location>
</feature>
<dbReference type="Gene3D" id="3.40.30.10">
    <property type="entry name" value="Glutaredoxin"/>
    <property type="match status" value="1"/>
</dbReference>
<dbReference type="CDD" id="cd03190">
    <property type="entry name" value="GST_C_Omega_like"/>
    <property type="match status" value="1"/>
</dbReference>
<feature type="compositionally biased region" description="Basic and acidic residues" evidence="4">
    <location>
        <begin position="14"/>
        <end position="23"/>
    </location>
</feature>
<dbReference type="InterPro" id="IPR047047">
    <property type="entry name" value="GST_Omega-like_C"/>
</dbReference>
<dbReference type="Pfam" id="PF13410">
    <property type="entry name" value="GST_C_2"/>
    <property type="match status" value="1"/>
</dbReference>
<dbReference type="AlphaFoldDB" id="D7FPZ8"/>
<dbReference type="InterPro" id="IPR036282">
    <property type="entry name" value="Glutathione-S-Trfase_C_sf"/>
</dbReference>
<evidence type="ECO:0000256" key="2">
    <source>
        <dbReference type="PIRSR" id="PIRSR015753-2"/>
    </source>
</evidence>
<dbReference type="SUPFAM" id="SSF47616">
    <property type="entry name" value="GST C-terminal domain-like"/>
    <property type="match status" value="1"/>
</dbReference>
<evidence type="ECO:0000256" key="4">
    <source>
        <dbReference type="SAM" id="MobiDB-lite"/>
    </source>
</evidence>
<dbReference type="OrthoDB" id="2309723at2759"/>
<evidence type="ECO:0000256" key="1">
    <source>
        <dbReference type="PIRSR" id="PIRSR015753-1"/>
    </source>
</evidence>
<accession>D7FPZ8</accession>
<dbReference type="InterPro" id="IPR010987">
    <property type="entry name" value="Glutathione-S-Trfase_C-like"/>
</dbReference>
<feature type="binding site" evidence="2">
    <location>
        <begin position="145"/>
        <end position="148"/>
    </location>
    <ligand>
        <name>glutathione</name>
        <dbReference type="ChEBI" id="CHEBI:57925"/>
    </ligand>
</feature>
<dbReference type="SUPFAM" id="SSF52833">
    <property type="entry name" value="Thioredoxin-like"/>
    <property type="match status" value="1"/>
</dbReference>
<organism evidence="6 7">
    <name type="scientific">Ectocarpus siliculosus</name>
    <name type="common">Brown alga</name>
    <name type="synonym">Conferva siliculosa</name>
    <dbReference type="NCBI Taxonomy" id="2880"/>
    <lineage>
        <taxon>Eukaryota</taxon>
        <taxon>Sar</taxon>
        <taxon>Stramenopiles</taxon>
        <taxon>Ochrophyta</taxon>
        <taxon>PX clade</taxon>
        <taxon>Phaeophyceae</taxon>
        <taxon>Ectocarpales</taxon>
        <taxon>Ectocarpaceae</taxon>
        <taxon>Ectocarpus</taxon>
    </lineage>
</organism>
<dbReference type="STRING" id="2880.D7FPZ8"/>
<dbReference type="PANTHER" id="PTHR32419:SF6">
    <property type="entry name" value="GLUTATHIONE S-TRANSFERASE OMEGA-LIKE 1-RELATED"/>
    <property type="match status" value="1"/>
</dbReference>
<dbReference type="SFLD" id="SFLDS00019">
    <property type="entry name" value="Glutathione_Transferase_(cytos"/>
    <property type="match status" value="1"/>
</dbReference>
<dbReference type="Proteomes" id="UP000002630">
    <property type="component" value="Linkage Group LG02"/>
</dbReference>
<dbReference type="SFLD" id="SFLDG01206">
    <property type="entry name" value="Xi.1"/>
    <property type="match status" value="1"/>
</dbReference>
<feature type="active site" description="Proton donor/acceptor" evidence="1">
    <location>
        <position position="215"/>
    </location>
</feature>
<protein>
    <submittedName>
        <fullName evidence="6">Glutathione S-transferase</fullName>
    </submittedName>
</protein>
<dbReference type="EMBL" id="FN649727">
    <property type="protein sequence ID" value="CBJ48330.1"/>
    <property type="molecule type" value="Genomic_DNA"/>
</dbReference>
<feature type="active site" description="Nucleophile" evidence="1">
    <location>
        <position position="51"/>
    </location>
</feature>
<feature type="binding site" evidence="2">
    <location>
        <position position="94"/>
    </location>
    <ligand>
        <name>glutathione</name>
        <dbReference type="ChEBI" id="CHEBI:57925"/>
    </ligand>
</feature>
<feature type="region of interest" description="Disordered" evidence="4">
    <location>
        <begin position="1"/>
        <end position="34"/>
    </location>
</feature>
<dbReference type="PIRSF" id="PIRSF015753">
    <property type="entry name" value="GST"/>
    <property type="match status" value="1"/>
</dbReference>
<gene>
    <name evidence="6" type="primary">GST</name>
    <name evidence="6" type="ORF">Esi_0002_0065</name>
</gene>
<dbReference type="SFLD" id="SFLDG01148">
    <property type="entry name" value="Xi_(cytGST)"/>
    <property type="match status" value="1"/>
</dbReference>
<feature type="binding site" evidence="2">
    <location>
        <begin position="163"/>
        <end position="164"/>
    </location>
    <ligand>
        <name>glutathione</name>
        <dbReference type="ChEBI" id="CHEBI:57925"/>
    </ligand>
</feature>
<evidence type="ECO:0000256" key="3">
    <source>
        <dbReference type="PIRSR" id="PIRSR015753-3"/>
    </source>
</evidence>
<keyword evidence="7" id="KW-1185">Reference proteome</keyword>
<dbReference type="InParanoid" id="D7FPZ8"/>
<dbReference type="EMBL" id="FN648375">
    <property type="protein sequence ID" value="CBJ48330.1"/>
    <property type="molecule type" value="Genomic_DNA"/>
</dbReference>
<evidence type="ECO:0000259" key="5">
    <source>
        <dbReference type="PROSITE" id="PS50405"/>
    </source>
</evidence>
<feature type="domain" description="GST C-terminal" evidence="5">
    <location>
        <begin position="192"/>
        <end position="318"/>
    </location>
</feature>
<dbReference type="PANTHER" id="PTHR32419">
    <property type="entry name" value="GLUTATHIONYL-HYDROQUINONE REDUCTASE"/>
    <property type="match status" value="1"/>
</dbReference>
<dbReference type="GO" id="GO:0004364">
    <property type="term" value="F:glutathione transferase activity"/>
    <property type="evidence" value="ECO:0007669"/>
    <property type="project" value="InterPro"/>
</dbReference>
<sequence>MATNSQSTLDEVDKDGNVKRTESTFRGTVSSSDPVHKPEAGRYHLYVCNACPWSQRALIARALKGLEGVIGVSATHPTWQKTLPDDDNDHHYGWAFASPDDPPFVPPGGYGSVPSGPGAIPDPLHSFKTVRQIYDMAVGPGKMSKYTVPILWDEKTKKVVNNESSEIIQIFNTAFNDVEGVGNPGLDLAPQTDQERAWAEEVDDWLYNEVCNGVYRSGFAKTQGAYDVAVTSLFAHLDKLEQVLSTRRYLAGDRVTLSDVRVFPSLVRFDEVYNVYFKCNKKRLVDYPNILNYVRDLYQSYPEGFASTTDMDHIRKHYYTSHAALNTYAIVPVGPNFLKTLTEPHDRDRTF</sequence>
<feature type="site" description="Lowers pKa of active site Cys" evidence="3">
    <location>
        <position position="318"/>
    </location>
</feature>
<dbReference type="InterPro" id="IPR040079">
    <property type="entry name" value="Glutathione_S-Trfase"/>
</dbReference>
<evidence type="ECO:0000313" key="7">
    <source>
        <dbReference type="Proteomes" id="UP000002630"/>
    </source>
</evidence>
<dbReference type="InterPro" id="IPR016639">
    <property type="entry name" value="GST_Omega/GSH"/>
</dbReference>
<feature type="site" description="Lowers pKa of active site Cys" evidence="3">
    <location>
        <position position="273"/>
    </location>
</feature>